<reference evidence="1" key="2">
    <citation type="submission" date="2015-02" db="UniProtKB">
        <authorList>
            <consortium name="EnsemblMetazoa"/>
        </authorList>
    </citation>
    <scope>IDENTIFICATION</scope>
</reference>
<dbReference type="HOGENOM" id="CLU_2625121_0_0_1"/>
<dbReference type="Proteomes" id="UP000014500">
    <property type="component" value="Unassembled WGS sequence"/>
</dbReference>
<dbReference type="AlphaFoldDB" id="T1J7K0"/>
<reference evidence="2" key="1">
    <citation type="submission" date="2011-05" db="EMBL/GenBank/DDBJ databases">
        <authorList>
            <person name="Richards S.R."/>
            <person name="Qu J."/>
            <person name="Jiang H."/>
            <person name="Jhangiani S.N."/>
            <person name="Agravi P."/>
            <person name="Goodspeed R."/>
            <person name="Gross S."/>
            <person name="Mandapat C."/>
            <person name="Jackson L."/>
            <person name="Mathew T."/>
            <person name="Pu L."/>
            <person name="Thornton R."/>
            <person name="Saada N."/>
            <person name="Wilczek-Boney K.B."/>
            <person name="Lee S."/>
            <person name="Kovar C."/>
            <person name="Wu Y."/>
            <person name="Scherer S.E."/>
            <person name="Worley K.C."/>
            <person name="Muzny D.M."/>
            <person name="Gibbs R."/>
        </authorList>
    </citation>
    <scope>NUCLEOTIDE SEQUENCE</scope>
    <source>
        <strain evidence="2">Brora</strain>
    </source>
</reference>
<organism evidence="1 2">
    <name type="scientific">Strigamia maritima</name>
    <name type="common">European centipede</name>
    <name type="synonym">Geophilus maritimus</name>
    <dbReference type="NCBI Taxonomy" id="126957"/>
    <lineage>
        <taxon>Eukaryota</taxon>
        <taxon>Metazoa</taxon>
        <taxon>Ecdysozoa</taxon>
        <taxon>Arthropoda</taxon>
        <taxon>Myriapoda</taxon>
        <taxon>Chilopoda</taxon>
        <taxon>Pleurostigmophora</taxon>
        <taxon>Geophilomorpha</taxon>
        <taxon>Linotaeniidae</taxon>
        <taxon>Strigamia</taxon>
    </lineage>
</organism>
<accession>T1J7K0</accession>
<evidence type="ECO:0000313" key="1">
    <source>
        <dbReference type="EnsemblMetazoa" id="SMAR009653-PA"/>
    </source>
</evidence>
<evidence type="ECO:0000313" key="2">
    <source>
        <dbReference type="Proteomes" id="UP000014500"/>
    </source>
</evidence>
<sequence>MRKANPCYLWQDGVHCRRRHQWAQKESPSPNSHRPRLLLLLRPLRPPQQPPAQQPPPPLLPLLPLLPLPPGLIYSADP</sequence>
<name>T1J7K0_STRMM</name>
<dbReference type="EMBL" id="JH431934">
    <property type="status" value="NOT_ANNOTATED_CDS"/>
    <property type="molecule type" value="Genomic_DNA"/>
</dbReference>
<protein>
    <submittedName>
        <fullName evidence="1">Uncharacterized protein</fullName>
    </submittedName>
</protein>
<dbReference type="EnsemblMetazoa" id="SMAR009653-RA">
    <property type="protein sequence ID" value="SMAR009653-PA"/>
    <property type="gene ID" value="SMAR009653"/>
</dbReference>
<keyword evidence="2" id="KW-1185">Reference proteome</keyword>
<proteinExistence type="predicted"/>